<evidence type="ECO:0000313" key="2">
    <source>
        <dbReference type="Proteomes" id="UP001138686"/>
    </source>
</evidence>
<dbReference type="EMBL" id="JAHWDP010000003">
    <property type="protein sequence ID" value="MBW2938301.1"/>
    <property type="molecule type" value="Genomic_DNA"/>
</dbReference>
<protein>
    <submittedName>
        <fullName evidence="1">Uncharacterized protein</fullName>
    </submittedName>
</protein>
<keyword evidence="2" id="KW-1185">Reference proteome</keyword>
<evidence type="ECO:0000313" key="1">
    <source>
        <dbReference type="EMBL" id="MBW2938301.1"/>
    </source>
</evidence>
<dbReference type="Proteomes" id="UP001138686">
    <property type="component" value="Unassembled WGS sequence"/>
</dbReference>
<organism evidence="1 2">
    <name type="scientific">Halomarinibacterium sedimenti</name>
    <dbReference type="NCBI Taxonomy" id="2857106"/>
    <lineage>
        <taxon>Bacteria</taxon>
        <taxon>Pseudomonadati</taxon>
        <taxon>Bacteroidota</taxon>
        <taxon>Flavobacteriia</taxon>
        <taxon>Flavobacteriales</taxon>
        <taxon>Flavobacteriaceae</taxon>
        <taxon>Halomarinibacterium</taxon>
    </lineage>
</organism>
<gene>
    <name evidence="1" type="ORF">KXJ69_09305</name>
</gene>
<reference evidence="1" key="1">
    <citation type="submission" date="2021-07" db="EMBL/GenBank/DDBJ databases">
        <title>Aureisphaera sp. CAU 1614 isolated from sea sediment.</title>
        <authorList>
            <person name="Kim W."/>
        </authorList>
    </citation>
    <scope>NUCLEOTIDE SEQUENCE</scope>
    <source>
        <strain evidence="1">CAU 1614</strain>
    </source>
</reference>
<name>A0A9X1FPM4_9FLAO</name>
<dbReference type="AlphaFoldDB" id="A0A9X1FPM4"/>
<dbReference type="RefSeq" id="WP_219052816.1">
    <property type="nucleotide sequence ID" value="NZ_JAHWDP010000003.1"/>
</dbReference>
<sequence length="443" mass="49670">MKNHVKNLIAFGMLIMITVSFGQDKRSLNNFREPSKDGINVFEAPKDTAVIKAFEGVTVRIGGSSALQFQAVDHENGWTEAASMDPTSPWYESLPLIEIGDNFNLATANLDLDVALADGLRMHLRTYLSSRHHPEPYVKGGYLQIDNLNFIKEGTLSELMKYVTVKIGHMEVNYGDTHFRRSDNSSSIYNPFVGNTILDAFTTEVAGEFYYRNNGWIAMVGLTNGKLNQAVNNPETTSPSLVAKLGYDKQIDSDLRVRLTGSVYNTSHSARTYLYSGDRAGSRYYLVLEDAEASATSNFRSGRFDPGFRNEVTAIMINPFVKYQGLEFFGMYETITGRADSELDTNGEQVDRNWNQYMLELLYRFGNNENFYIGGRYNSASGELAPGVDVSINRFNVGFGAFITKNVLAKLEYVNQEYKDFPVGNIYNEGKFNGVVFESVISF</sequence>
<comment type="caution">
    <text evidence="1">The sequence shown here is derived from an EMBL/GenBank/DDBJ whole genome shotgun (WGS) entry which is preliminary data.</text>
</comment>
<accession>A0A9X1FPM4</accession>
<proteinExistence type="predicted"/>